<name>A0AA88XYI1_PINIB</name>
<dbReference type="PROSITE" id="PS50837">
    <property type="entry name" value="NACHT"/>
    <property type="match status" value="1"/>
</dbReference>
<dbReference type="Proteomes" id="UP001186944">
    <property type="component" value="Unassembled WGS sequence"/>
</dbReference>
<protein>
    <recommendedName>
        <fullName evidence="5">NACHT domain-containing protein</fullName>
    </recommendedName>
</protein>
<dbReference type="Pfam" id="PF05729">
    <property type="entry name" value="NACHT"/>
    <property type="match status" value="1"/>
</dbReference>
<organism evidence="6 7">
    <name type="scientific">Pinctada imbricata</name>
    <name type="common">Atlantic pearl-oyster</name>
    <name type="synonym">Pinctada martensii</name>
    <dbReference type="NCBI Taxonomy" id="66713"/>
    <lineage>
        <taxon>Eukaryota</taxon>
        <taxon>Metazoa</taxon>
        <taxon>Spiralia</taxon>
        <taxon>Lophotrochozoa</taxon>
        <taxon>Mollusca</taxon>
        <taxon>Bivalvia</taxon>
        <taxon>Autobranchia</taxon>
        <taxon>Pteriomorphia</taxon>
        <taxon>Pterioida</taxon>
        <taxon>Pterioidea</taxon>
        <taxon>Pteriidae</taxon>
        <taxon>Pinctada</taxon>
    </lineage>
</organism>
<dbReference type="GO" id="GO:0005524">
    <property type="term" value="F:ATP binding"/>
    <property type="evidence" value="ECO:0007669"/>
    <property type="project" value="UniProtKB-KW"/>
</dbReference>
<evidence type="ECO:0000256" key="4">
    <source>
        <dbReference type="SAM" id="MobiDB-lite"/>
    </source>
</evidence>
<dbReference type="Gene3D" id="3.80.10.10">
    <property type="entry name" value="Ribonuclease Inhibitor"/>
    <property type="match status" value="1"/>
</dbReference>
<evidence type="ECO:0000256" key="2">
    <source>
        <dbReference type="ARBA" id="ARBA00022840"/>
    </source>
</evidence>
<dbReference type="EMBL" id="VSWD01000008">
    <property type="protein sequence ID" value="KAK3094429.1"/>
    <property type="molecule type" value="Genomic_DNA"/>
</dbReference>
<dbReference type="InterPro" id="IPR007111">
    <property type="entry name" value="NACHT_NTPase"/>
</dbReference>
<evidence type="ECO:0000313" key="7">
    <source>
        <dbReference type="Proteomes" id="UP001186944"/>
    </source>
</evidence>
<dbReference type="PANTHER" id="PTHR46312">
    <property type="entry name" value="NACHT DOMAIN-CONTAINING PROTEIN"/>
    <property type="match status" value="1"/>
</dbReference>
<gene>
    <name evidence="6" type="ORF">FSP39_001672</name>
</gene>
<keyword evidence="1" id="KW-0547">Nucleotide-binding</keyword>
<dbReference type="PANTHER" id="PTHR46312:SF2">
    <property type="entry name" value="NUCLEOTIDE-BINDING OLIGOMERIZATION DOMAIN-CONTAINING PROTEIN 2-LIKE"/>
    <property type="match status" value="1"/>
</dbReference>
<dbReference type="InterPro" id="IPR041249">
    <property type="entry name" value="HEPN_DZIP3"/>
</dbReference>
<evidence type="ECO:0000256" key="3">
    <source>
        <dbReference type="SAM" id="Coils"/>
    </source>
</evidence>
<feature type="region of interest" description="Disordered" evidence="4">
    <location>
        <begin position="228"/>
        <end position="255"/>
    </location>
</feature>
<comment type="caution">
    <text evidence="6">The sequence shown here is derived from an EMBL/GenBank/DDBJ whole genome shotgun (WGS) entry which is preliminary data.</text>
</comment>
<evidence type="ECO:0000313" key="6">
    <source>
        <dbReference type="EMBL" id="KAK3094429.1"/>
    </source>
</evidence>
<feature type="domain" description="NACHT" evidence="5">
    <location>
        <begin position="265"/>
        <end position="368"/>
    </location>
</feature>
<feature type="compositionally biased region" description="Basic and acidic residues" evidence="4">
    <location>
        <begin position="237"/>
        <end position="255"/>
    </location>
</feature>
<evidence type="ECO:0000256" key="1">
    <source>
        <dbReference type="ARBA" id="ARBA00022741"/>
    </source>
</evidence>
<reference evidence="6" key="1">
    <citation type="submission" date="2019-08" db="EMBL/GenBank/DDBJ databases">
        <title>The improved chromosome-level genome for the pearl oyster Pinctada fucata martensii using PacBio sequencing and Hi-C.</title>
        <authorList>
            <person name="Zheng Z."/>
        </authorList>
    </citation>
    <scope>NUCLEOTIDE SEQUENCE</scope>
    <source>
        <strain evidence="6">ZZ-2019</strain>
        <tissue evidence="6">Adductor muscle</tissue>
    </source>
</reference>
<feature type="coiled-coil region" evidence="3">
    <location>
        <begin position="144"/>
        <end position="171"/>
    </location>
</feature>
<dbReference type="InterPro" id="IPR027417">
    <property type="entry name" value="P-loop_NTPase"/>
</dbReference>
<keyword evidence="3" id="KW-0175">Coiled coil</keyword>
<dbReference type="Pfam" id="PF18738">
    <property type="entry name" value="HEPN_DZIP3"/>
    <property type="match status" value="1"/>
</dbReference>
<keyword evidence="2" id="KW-0067">ATP-binding</keyword>
<dbReference type="Gene3D" id="3.40.50.300">
    <property type="entry name" value="P-loop containing nucleotide triphosphate hydrolases"/>
    <property type="match status" value="1"/>
</dbReference>
<evidence type="ECO:0000259" key="5">
    <source>
        <dbReference type="PROSITE" id="PS50837"/>
    </source>
</evidence>
<dbReference type="AlphaFoldDB" id="A0AA88XYI1"/>
<keyword evidence="7" id="KW-1185">Reference proteome</keyword>
<dbReference type="SUPFAM" id="SSF52047">
    <property type="entry name" value="RNI-like"/>
    <property type="match status" value="1"/>
</dbReference>
<sequence>MATSADISTEESTNIKKVNNIIIGPCTCQLRDVLRHRIRPEHFSSIINTQSAFLPSSTRRQLKSILPENGRYTGNYDEMDISLLYTLLRNICNIKPHGKGWGKNPNPEDDSLSASIERIRKARNSIIHSSNLSTESLDCILETIKSAVKDMDKYLNNENKYEKDVENICKESSLIEDKTPDVDRLKQRLIEIHNLTTRNIPVAGVENGVDQLPIEQLFSSVVIQEDHKETRKRNKSKKDNEQNSEERKEVKSPDDILLKNGKPVSRIFMLGKAAHGKTTYCMWLLSNWCKALQPCSNGGSLGEWAVALSRFDFVFLLQFRHVDKSMTNVTEMICQDISGTDSNLQTAVKYVLSSDRHSCLVIMDGLDEWKPDEAVMKKLKFKGMPNIDNMSNCLIFTTMRPWRFSDVERFVLDNDLVIEILGLDDTGIEAVIEKVLENFYGLKRDTVEYEAKCREIKTKLKDETMRSFIKIPLLAVVCVQLWYEDEDVGDTMASFYVAMANMMIERAIRRNQTQNPREIQPNAQVIPANLMSMLSSKKYMYINSNIDVLIKFGMIAYDGLTSPKDMKLVFERHELEKDLSYKELQFGLDVGLISEREAPSIMTRKTRIQFLHKSVQEVLASIHILTMENGINVFCANFSDVETIMELSNVITFICGMCPSLANVILQRVVSVANDDIKISWHRKLHSGQTPALGLFKLQALWYRELQKRDEDNQITFYVSDISIDEYSDKGTIDMTRLILSNHYKYLKCLYLIRVPTNTEHGISNVELNNFLSNSNKTVSLISLSIADYFVTDRFVHPICIPTLKVLHLNSISIRDRILTSNIQNPFLMNMPALQELELWHMNLGDRDMGLNSEMINIQTIRLSRVKMTKSGWGQFVRSLMNINHKFSVMLVDTDIDQDSKETICRSPHINVLKNGLFREMDHDMDILMFDVHYNIRLYRRDNAN</sequence>
<accession>A0AA88XYI1</accession>
<dbReference type="InterPro" id="IPR032675">
    <property type="entry name" value="LRR_dom_sf"/>
</dbReference>
<proteinExistence type="predicted"/>